<evidence type="ECO:0000256" key="2">
    <source>
        <dbReference type="SAM" id="MobiDB-lite"/>
    </source>
</evidence>
<dbReference type="InterPro" id="IPR052743">
    <property type="entry name" value="Glutaminase_GtaA"/>
</dbReference>
<feature type="region of interest" description="Disordered" evidence="2">
    <location>
        <begin position="48"/>
        <end position="67"/>
    </location>
</feature>
<evidence type="ECO:0000259" key="3">
    <source>
        <dbReference type="PROSITE" id="PS50102"/>
    </source>
</evidence>
<feature type="compositionally biased region" description="Polar residues" evidence="2">
    <location>
        <begin position="51"/>
        <end position="67"/>
    </location>
</feature>
<dbReference type="Pfam" id="PF10360">
    <property type="entry name" value="DUF2433"/>
    <property type="match status" value="1"/>
</dbReference>
<dbReference type="GO" id="GO:0003723">
    <property type="term" value="F:RNA binding"/>
    <property type="evidence" value="ECO:0007669"/>
    <property type="project" value="UniProtKB-UniRule"/>
</dbReference>
<feature type="compositionally biased region" description="Basic and acidic residues" evidence="2">
    <location>
        <begin position="658"/>
        <end position="669"/>
    </location>
</feature>
<dbReference type="PANTHER" id="PTHR31987:SF11">
    <property type="entry name" value="DUF2433 DOMAIN-CONTAINING PROTEIN"/>
    <property type="match status" value="1"/>
</dbReference>
<feature type="region of interest" description="Disordered" evidence="2">
    <location>
        <begin position="519"/>
        <end position="566"/>
    </location>
</feature>
<comment type="caution">
    <text evidence="4">The sequence shown here is derived from an EMBL/GenBank/DDBJ whole genome shotgun (WGS) entry which is preliminary data.</text>
</comment>
<proteinExistence type="predicted"/>
<feature type="region of interest" description="Disordered" evidence="2">
    <location>
        <begin position="649"/>
        <end position="690"/>
    </location>
</feature>
<dbReference type="Proteomes" id="UP000789706">
    <property type="component" value="Unassembled WGS sequence"/>
</dbReference>
<evidence type="ECO:0000313" key="5">
    <source>
        <dbReference type="Proteomes" id="UP000789706"/>
    </source>
</evidence>
<keyword evidence="1" id="KW-0694">RNA-binding</keyword>
<dbReference type="PANTHER" id="PTHR31987">
    <property type="entry name" value="GLUTAMINASE A-RELATED"/>
    <property type="match status" value="1"/>
</dbReference>
<accession>A0A9N8VMJ8</accession>
<dbReference type="InterPro" id="IPR029052">
    <property type="entry name" value="Metallo-depent_PP-like"/>
</dbReference>
<protein>
    <submittedName>
        <fullName evidence="4">8034_t:CDS:1</fullName>
    </submittedName>
</protein>
<feature type="compositionally biased region" description="Low complexity" evidence="2">
    <location>
        <begin position="680"/>
        <end position="690"/>
    </location>
</feature>
<dbReference type="InterPro" id="IPR012677">
    <property type="entry name" value="Nucleotide-bd_a/b_plait_sf"/>
</dbReference>
<dbReference type="AlphaFoldDB" id="A0A9N8VMJ8"/>
<dbReference type="EMBL" id="CAJVPK010000150">
    <property type="protein sequence ID" value="CAG8460561.1"/>
    <property type="molecule type" value="Genomic_DNA"/>
</dbReference>
<sequence>MTEFSRSEQHYSKVPHSNYNTQVYQNLENSNMPVQEISNYNATAASTSTSQTRWTGTNGTTSFPSGGTYQANGINGISTGYNTLISEQQPSMNHIESTPRNVPNGITVNTTNLPLGNSNIINTEAGKIICVADVRGNISQLNQLAEETGATAVIHSGDFGFYENTSLDRISDSTIIPAELRKHLLSKSTSPTELRRTIFNSSTPLLSDFPLFIEGKKRLKVPVYTVWGACEDVTVLEKFRMGTYKVPNLYILDEANSYLIDIGGVSLRLFGLGGAVVQHKLFDNGEGLATIAGGLGTMWTTVLQIGELVEHAQKVDFTISAGLHFRYGISYNEFSVQDQESFRIKLENSRKSFYEMWESVRSQVEGSIDDKQRTLLNYAFTVIDRVPTAGREEPTFKNMWNFNLPDCAFGWVLLDVKDGRVSAETKAQGFNFAYRRAGSSVGGTQTPTATNGIMPTSPSSDRQTRRQTTQWIQSPALHPQITHNNGGTSPIMTTQITSSPITSPEINNNWKQPMNSWNHDAGQNMERIPSKANGSEASSNNDTVTTTSSNTICNETTEQNGSDNINDSPDSIETESWADQTQNEETVWKEKPELNEEIKDLFVSAECEVENVRMMFDRASGDQRNFCYVELQDATSLEKAVQLNGQQLEENQTPLKIHKQEDRYYENRSNRGRGRGGRGRNNTPQNGGPQ</sequence>
<evidence type="ECO:0000313" key="4">
    <source>
        <dbReference type="EMBL" id="CAG8460561.1"/>
    </source>
</evidence>
<dbReference type="OrthoDB" id="3918848at2759"/>
<name>A0A9N8VMJ8_9GLOM</name>
<evidence type="ECO:0000256" key="1">
    <source>
        <dbReference type="PROSITE-ProRule" id="PRU00176"/>
    </source>
</evidence>
<feature type="domain" description="RRM" evidence="3">
    <location>
        <begin position="595"/>
        <end position="662"/>
    </location>
</feature>
<dbReference type="InterPro" id="IPR035979">
    <property type="entry name" value="RBD_domain_sf"/>
</dbReference>
<dbReference type="SUPFAM" id="SSF56300">
    <property type="entry name" value="Metallo-dependent phosphatases"/>
    <property type="match status" value="1"/>
</dbReference>
<dbReference type="InterPro" id="IPR018829">
    <property type="entry name" value="DUF2433"/>
</dbReference>
<organism evidence="4 5">
    <name type="scientific">Diversispora eburnea</name>
    <dbReference type="NCBI Taxonomy" id="1213867"/>
    <lineage>
        <taxon>Eukaryota</taxon>
        <taxon>Fungi</taxon>
        <taxon>Fungi incertae sedis</taxon>
        <taxon>Mucoromycota</taxon>
        <taxon>Glomeromycotina</taxon>
        <taxon>Glomeromycetes</taxon>
        <taxon>Diversisporales</taxon>
        <taxon>Diversisporaceae</taxon>
        <taxon>Diversispora</taxon>
    </lineage>
</organism>
<gene>
    <name evidence="4" type="ORF">DEBURN_LOCUS2655</name>
</gene>
<dbReference type="PROSITE" id="PS50102">
    <property type="entry name" value="RRM"/>
    <property type="match status" value="1"/>
</dbReference>
<dbReference type="InterPro" id="IPR000504">
    <property type="entry name" value="RRM_dom"/>
</dbReference>
<reference evidence="4" key="1">
    <citation type="submission" date="2021-06" db="EMBL/GenBank/DDBJ databases">
        <authorList>
            <person name="Kallberg Y."/>
            <person name="Tangrot J."/>
            <person name="Rosling A."/>
        </authorList>
    </citation>
    <scope>NUCLEOTIDE SEQUENCE</scope>
    <source>
        <strain evidence="4">AZ414A</strain>
    </source>
</reference>
<keyword evidence="5" id="KW-1185">Reference proteome</keyword>
<feature type="compositionally biased region" description="Low complexity" evidence="2">
    <location>
        <begin position="538"/>
        <end position="551"/>
    </location>
</feature>
<feature type="compositionally biased region" description="Polar residues" evidence="2">
    <location>
        <begin position="442"/>
        <end position="461"/>
    </location>
</feature>
<dbReference type="Gene3D" id="3.30.70.330">
    <property type="match status" value="1"/>
</dbReference>
<feature type="compositionally biased region" description="Polar residues" evidence="2">
    <location>
        <begin position="552"/>
        <end position="566"/>
    </location>
</feature>
<dbReference type="SUPFAM" id="SSF54928">
    <property type="entry name" value="RNA-binding domain, RBD"/>
    <property type="match status" value="1"/>
</dbReference>
<feature type="region of interest" description="Disordered" evidence="2">
    <location>
        <begin position="439"/>
        <end position="462"/>
    </location>
</feature>
<dbReference type="Pfam" id="PF00076">
    <property type="entry name" value="RRM_1"/>
    <property type="match status" value="1"/>
</dbReference>